<dbReference type="AlphaFoldDB" id="A0A937AI46"/>
<protein>
    <submittedName>
        <fullName evidence="2">Uncharacterized protein</fullName>
    </submittedName>
</protein>
<gene>
    <name evidence="2" type="ORF">JKP34_15205</name>
</gene>
<feature type="signal peptide" evidence="1">
    <location>
        <begin position="1"/>
        <end position="22"/>
    </location>
</feature>
<evidence type="ECO:0000313" key="2">
    <source>
        <dbReference type="EMBL" id="MBL0766613.1"/>
    </source>
</evidence>
<sequence>MRYFKRGIILSVLILCAFEMSAQRTAVNSCTSNSRLARYRVEFFLTLPDRKVFREETGATGEKVEQIAIVQDENVCNSLQNFISNNRKFKNIDQSIIDTDKQIYFYKTDNFYYVFWGRKPEFDDRPATGPKTLFIVIKNDLSQFWEYYF</sequence>
<evidence type="ECO:0000313" key="3">
    <source>
        <dbReference type="Proteomes" id="UP000642920"/>
    </source>
</evidence>
<dbReference type="RefSeq" id="WP_201923347.1">
    <property type="nucleotide sequence ID" value="NZ_JAERQG010000004.1"/>
</dbReference>
<dbReference type="EMBL" id="JAERQG010000004">
    <property type="protein sequence ID" value="MBL0766613.1"/>
    <property type="molecule type" value="Genomic_DNA"/>
</dbReference>
<dbReference type="Proteomes" id="UP000642920">
    <property type="component" value="Unassembled WGS sequence"/>
</dbReference>
<comment type="caution">
    <text evidence="2">The sequence shown here is derived from an EMBL/GenBank/DDBJ whole genome shotgun (WGS) entry which is preliminary data.</text>
</comment>
<proteinExistence type="predicted"/>
<name>A0A937AI46_9BACT</name>
<keyword evidence="3" id="KW-1185">Reference proteome</keyword>
<keyword evidence="1" id="KW-0732">Signal</keyword>
<reference evidence="2" key="1">
    <citation type="submission" date="2021-01" db="EMBL/GenBank/DDBJ databases">
        <title>Marivirga sp. nov., isolated from intertidal surface sediments.</title>
        <authorList>
            <person name="Zhang M."/>
        </authorList>
    </citation>
    <scope>NUCLEOTIDE SEQUENCE</scope>
    <source>
        <strain evidence="2">SM1354</strain>
    </source>
</reference>
<accession>A0A937AI46</accession>
<feature type="chain" id="PRO_5038058544" evidence="1">
    <location>
        <begin position="23"/>
        <end position="149"/>
    </location>
</feature>
<organism evidence="2 3">
    <name type="scientific">Marivirga atlantica</name>
    <dbReference type="NCBI Taxonomy" id="1548457"/>
    <lineage>
        <taxon>Bacteria</taxon>
        <taxon>Pseudomonadati</taxon>
        <taxon>Bacteroidota</taxon>
        <taxon>Cytophagia</taxon>
        <taxon>Cytophagales</taxon>
        <taxon>Marivirgaceae</taxon>
        <taxon>Marivirga</taxon>
    </lineage>
</organism>
<evidence type="ECO:0000256" key="1">
    <source>
        <dbReference type="SAM" id="SignalP"/>
    </source>
</evidence>